<reference evidence="1" key="1">
    <citation type="submission" date="2021-05" db="EMBL/GenBank/DDBJ databases">
        <authorList>
            <person name="Pan Q."/>
            <person name="Jouanno E."/>
            <person name="Zahm M."/>
            <person name="Klopp C."/>
            <person name="Cabau C."/>
            <person name="Louis A."/>
            <person name="Berthelot C."/>
            <person name="Parey E."/>
            <person name="Roest Crollius H."/>
            <person name="Montfort J."/>
            <person name="Robinson-Rechavi M."/>
            <person name="Bouchez O."/>
            <person name="Lampietro C."/>
            <person name="Lopez Roques C."/>
            <person name="Donnadieu C."/>
            <person name="Postlethwait J."/>
            <person name="Bobe J."/>
            <person name="Dillon D."/>
            <person name="Chandos A."/>
            <person name="von Hippel F."/>
            <person name="Guiguen Y."/>
        </authorList>
    </citation>
    <scope>NUCLEOTIDE SEQUENCE</scope>
    <source>
        <strain evidence="1">YG-Jan2019</strain>
    </source>
</reference>
<organism evidence="1 2">
    <name type="scientific">Dallia pectoralis</name>
    <name type="common">Alaska blackfish</name>
    <dbReference type="NCBI Taxonomy" id="75939"/>
    <lineage>
        <taxon>Eukaryota</taxon>
        <taxon>Metazoa</taxon>
        <taxon>Chordata</taxon>
        <taxon>Craniata</taxon>
        <taxon>Vertebrata</taxon>
        <taxon>Euteleostomi</taxon>
        <taxon>Actinopterygii</taxon>
        <taxon>Neopterygii</taxon>
        <taxon>Teleostei</taxon>
        <taxon>Protacanthopterygii</taxon>
        <taxon>Esociformes</taxon>
        <taxon>Umbridae</taxon>
        <taxon>Dallia</taxon>
    </lineage>
</organism>
<keyword evidence="2" id="KW-1185">Reference proteome</keyword>
<sequence>MEVGSEWTEDPRRGPDHEEEDEDVEMASEGPPVDPTPHNYSSDPGPQQQPGALISSGPGPMWLPVARPCPTLWTGLCRRSTAAVCLRLVEELHVYNASSGVESRFWSWESVNPWKTQLGPASSPLPSAQGTQWDRPNLNSARPWAPWRPQISPLQSNRGLDSEAPLSPHPLPLYTPRERCPALLKPVSSTRVRSTAAAYQHRTSSRTTTAASGVGSLSNMSKLHYPLPQCTPTPWTTKTEASPETSDGDETLQLMITRGAPPWPVSPIPRPPLTEDEASYMEAERSLSALEEGGGDLHGCWRGSETPHSGFTLWHPTLRHDSPTCHSHSTADGCPKSPGIFSLEELPKEDKDQSVIQELTLLSPQLQPGSAEPLCLQLGGAARAWPGDVDAELGDRNDVKPWTQCCLWPPSTQMTPATLLLNYS</sequence>
<proteinExistence type="predicted"/>
<dbReference type="Proteomes" id="UP001157502">
    <property type="component" value="Chromosome 10"/>
</dbReference>
<evidence type="ECO:0000313" key="2">
    <source>
        <dbReference type="Proteomes" id="UP001157502"/>
    </source>
</evidence>
<accession>A0ACC2GS52</accession>
<comment type="caution">
    <text evidence="1">The sequence shown here is derived from an EMBL/GenBank/DDBJ whole genome shotgun (WGS) entry which is preliminary data.</text>
</comment>
<evidence type="ECO:0000313" key="1">
    <source>
        <dbReference type="EMBL" id="KAJ8006265.1"/>
    </source>
</evidence>
<dbReference type="EMBL" id="CM055737">
    <property type="protein sequence ID" value="KAJ8006265.1"/>
    <property type="molecule type" value="Genomic_DNA"/>
</dbReference>
<gene>
    <name evidence="1" type="ORF">DPEC_G00126500</name>
</gene>
<name>A0ACC2GS52_DALPE</name>
<protein>
    <submittedName>
        <fullName evidence="1">Uncharacterized protein</fullName>
    </submittedName>
</protein>